<dbReference type="PANTHER" id="PTHR30146">
    <property type="entry name" value="LACI-RELATED TRANSCRIPTIONAL REPRESSOR"/>
    <property type="match status" value="1"/>
</dbReference>
<keyword evidence="2" id="KW-0238">DNA-binding</keyword>
<keyword evidence="6" id="KW-1185">Reference proteome</keyword>
<proteinExistence type="predicted"/>
<dbReference type="SUPFAM" id="SSF47413">
    <property type="entry name" value="lambda repressor-like DNA-binding domains"/>
    <property type="match status" value="1"/>
</dbReference>
<protein>
    <submittedName>
        <fullName evidence="5">Transcriptional regulator</fullName>
    </submittedName>
</protein>
<dbReference type="RefSeq" id="WP_112481909.1">
    <property type="nucleotide sequence ID" value="NZ_CAUDZF010000027.1"/>
</dbReference>
<sequence length="345" mass="38898">MKVKVKDIAKAAGVSPSTVSLVLNDRPSRIAEDTKEHILRTAKEMQFRMESGVDFTEFKKVKTFGMIVPDEMNSFYHRMAEETAKHAFLHGYTVFQCYTNDDIQCFYTALEGLMAKNVDGLIIIPPRTMDKENVKLLKSLQKNGIPMVLLDRAAYTVFCDFVTADNKYGGRIATDYLIRHGHTRIGCMVGDANVYTSRKRVDGYKEALAAAKIPFDREIVYYGNFDIETGRAGAAVLLEKGVTAVVAGNDLMAYGVYIYAREHRVSIPEELSLIGYDNTRQCILMDVPLTSVDQNTDMMASKVVELLIRRIEEPLEDEQEPARNYYFTPYVVERCSVAGIDGKKE</sequence>
<dbReference type="Pfam" id="PF00356">
    <property type="entry name" value="LacI"/>
    <property type="match status" value="1"/>
</dbReference>
<gene>
    <name evidence="5" type="primary">rbsR_2</name>
    <name evidence="5" type="ORF">NCTC11224_02098</name>
</gene>
<dbReference type="CDD" id="cd01392">
    <property type="entry name" value="HTH_LacI"/>
    <property type="match status" value="1"/>
</dbReference>
<dbReference type="PANTHER" id="PTHR30146:SF109">
    <property type="entry name" value="HTH-TYPE TRANSCRIPTIONAL REGULATOR GALS"/>
    <property type="match status" value="1"/>
</dbReference>
<accession>A0A2X2UAL4</accession>
<dbReference type="SMART" id="SM00354">
    <property type="entry name" value="HTH_LACI"/>
    <property type="match status" value="1"/>
</dbReference>
<evidence type="ECO:0000313" key="5">
    <source>
        <dbReference type="EMBL" id="SQB10761.1"/>
    </source>
</evidence>
<dbReference type="GO" id="GO:0000976">
    <property type="term" value="F:transcription cis-regulatory region binding"/>
    <property type="evidence" value="ECO:0007669"/>
    <property type="project" value="TreeGrafter"/>
</dbReference>
<name>A0A2X2UAL4_9FIRM</name>
<dbReference type="InterPro" id="IPR010982">
    <property type="entry name" value="Lambda_DNA-bd_dom_sf"/>
</dbReference>
<keyword evidence="1" id="KW-0805">Transcription regulation</keyword>
<dbReference type="AlphaFoldDB" id="A0A2X2UAL4"/>
<dbReference type="EMBL" id="UAVW01000009">
    <property type="protein sequence ID" value="SQB10761.1"/>
    <property type="molecule type" value="Genomic_DNA"/>
</dbReference>
<dbReference type="InterPro" id="IPR001761">
    <property type="entry name" value="Peripla_BP/Lac1_sug-bd_dom"/>
</dbReference>
<evidence type="ECO:0000313" key="6">
    <source>
        <dbReference type="Proteomes" id="UP000251853"/>
    </source>
</evidence>
<dbReference type="Gene3D" id="1.10.260.40">
    <property type="entry name" value="lambda repressor-like DNA-binding domains"/>
    <property type="match status" value="1"/>
</dbReference>
<dbReference type="InterPro" id="IPR000843">
    <property type="entry name" value="HTH_LacI"/>
</dbReference>
<evidence type="ECO:0000256" key="2">
    <source>
        <dbReference type="ARBA" id="ARBA00023125"/>
    </source>
</evidence>
<dbReference type="Pfam" id="PF00532">
    <property type="entry name" value="Peripla_BP_1"/>
    <property type="match status" value="1"/>
</dbReference>
<dbReference type="Proteomes" id="UP000251853">
    <property type="component" value="Unassembled WGS sequence"/>
</dbReference>
<dbReference type="CDD" id="cd06267">
    <property type="entry name" value="PBP1_LacI_sugar_binding-like"/>
    <property type="match status" value="1"/>
</dbReference>
<dbReference type="PROSITE" id="PS50932">
    <property type="entry name" value="HTH_LACI_2"/>
    <property type="match status" value="1"/>
</dbReference>
<organism evidence="5 6">
    <name type="scientific">Enterocloster clostridioformis</name>
    <dbReference type="NCBI Taxonomy" id="1531"/>
    <lineage>
        <taxon>Bacteria</taxon>
        <taxon>Bacillati</taxon>
        <taxon>Bacillota</taxon>
        <taxon>Clostridia</taxon>
        <taxon>Lachnospirales</taxon>
        <taxon>Lachnospiraceae</taxon>
        <taxon>Enterocloster</taxon>
    </lineage>
</organism>
<dbReference type="PROSITE" id="PS00356">
    <property type="entry name" value="HTH_LACI_1"/>
    <property type="match status" value="1"/>
</dbReference>
<dbReference type="Gene3D" id="3.40.50.2300">
    <property type="match status" value="2"/>
</dbReference>
<reference evidence="5 6" key="1">
    <citation type="submission" date="2018-06" db="EMBL/GenBank/DDBJ databases">
        <authorList>
            <consortium name="Pathogen Informatics"/>
            <person name="Doyle S."/>
        </authorList>
    </citation>
    <scope>NUCLEOTIDE SEQUENCE [LARGE SCALE GENOMIC DNA]</scope>
    <source>
        <strain evidence="5 6">NCTC11224</strain>
    </source>
</reference>
<dbReference type="InterPro" id="IPR028082">
    <property type="entry name" value="Peripla_BP_I"/>
</dbReference>
<evidence type="ECO:0000256" key="3">
    <source>
        <dbReference type="ARBA" id="ARBA00023163"/>
    </source>
</evidence>
<evidence type="ECO:0000259" key="4">
    <source>
        <dbReference type="PROSITE" id="PS50932"/>
    </source>
</evidence>
<feature type="domain" description="HTH lacI-type" evidence="4">
    <location>
        <begin position="3"/>
        <end position="48"/>
    </location>
</feature>
<dbReference type="SUPFAM" id="SSF53822">
    <property type="entry name" value="Periplasmic binding protein-like I"/>
    <property type="match status" value="1"/>
</dbReference>
<evidence type="ECO:0000256" key="1">
    <source>
        <dbReference type="ARBA" id="ARBA00023015"/>
    </source>
</evidence>
<keyword evidence="3" id="KW-0804">Transcription</keyword>
<dbReference type="GO" id="GO:0003700">
    <property type="term" value="F:DNA-binding transcription factor activity"/>
    <property type="evidence" value="ECO:0007669"/>
    <property type="project" value="TreeGrafter"/>
</dbReference>